<dbReference type="AlphaFoldDB" id="A0A4Z2EWT9"/>
<dbReference type="Proteomes" id="UP000314294">
    <property type="component" value="Unassembled WGS sequence"/>
</dbReference>
<dbReference type="EMBL" id="SRLO01002293">
    <property type="protein sequence ID" value="TNN33268.1"/>
    <property type="molecule type" value="Genomic_DNA"/>
</dbReference>
<feature type="region of interest" description="Disordered" evidence="1">
    <location>
        <begin position="1"/>
        <end position="62"/>
    </location>
</feature>
<protein>
    <submittedName>
        <fullName evidence="2">Uncharacterized protein</fullName>
    </submittedName>
</protein>
<name>A0A4Z2EWT9_9TELE</name>
<sequence length="117" mass="12401">MKAEEDGRRGASSASLVSGGLGSENAGLAATAFKKGAGPRRSTRAPFLQTDREEDVSVGAYGSRSELASLPRSFSMSGDSLKWTDEPKWCFSFPPSQIDPTRSVNSSSSSSPLPTRR</sequence>
<feature type="compositionally biased region" description="Polar residues" evidence="1">
    <location>
        <begin position="94"/>
        <end position="105"/>
    </location>
</feature>
<evidence type="ECO:0000313" key="2">
    <source>
        <dbReference type="EMBL" id="TNN33268.1"/>
    </source>
</evidence>
<reference evidence="2 3" key="1">
    <citation type="submission" date="2019-03" db="EMBL/GenBank/DDBJ databases">
        <title>First draft genome of Liparis tanakae, snailfish: a comprehensive survey of snailfish specific genes.</title>
        <authorList>
            <person name="Kim W."/>
            <person name="Song I."/>
            <person name="Jeong J.-H."/>
            <person name="Kim D."/>
            <person name="Kim S."/>
            <person name="Ryu S."/>
            <person name="Song J.Y."/>
            <person name="Lee S.K."/>
        </authorList>
    </citation>
    <scope>NUCLEOTIDE SEQUENCE [LARGE SCALE GENOMIC DNA]</scope>
    <source>
        <tissue evidence="2">Muscle</tissue>
    </source>
</reference>
<accession>A0A4Z2EWT9</accession>
<proteinExistence type="predicted"/>
<feature type="region of interest" description="Disordered" evidence="1">
    <location>
        <begin position="93"/>
        <end position="117"/>
    </location>
</feature>
<evidence type="ECO:0000313" key="3">
    <source>
        <dbReference type="Proteomes" id="UP000314294"/>
    </source>
</evidence>
<evidence type="ECO:0000256" key="1">
    <source>
        <dbReference type="SAM" id="MobiDB-lite"/>
    </source>
</evidence>
<gene>
    <name evidence="2" type="ORF">EYF80_056568</name>
</gene>
<comment type="caution">
    <text evidence="2">The sequence shown here is derived from an EMBL/GenBank/DDBJ whole genome shotgun (WGS) entry which is preliminary data.</text>
</comment>
<keyword evidence="3" id="KW-1185">Reference proteome</keyword>
<organism evidence="2 3">
    <name type="scientific">Liparis tanakae</name>
    <name type="common">Tanaka's snailfish</name>
    <dbReference type="NCBI Taxonomy" id="230148"/>
    <lineage>
        <taxon>Eukaryota</taxon>
        <taxon>Metazoa</taxon>
        <taxon>Chordata</taxon>
        <taxon>Craniata</taxon>
        <taxon>Vertebrata</taxon>
        <taxon>Euteleostomi</taxon>
        <taxon>Actinopterygii</taxon>
        <taxon>Neopterygii</taxon>
        <taxon>Teleostei</taxon>
        <taxon>Neoteleostei</taxon>
        <taxon>Acanthomorphata</taxon>
        <taxon>Eupercaria</taxon>
        <taxon>Perciformes</taxon>
        <taxon>Cottioidei</taxon>
        <taxon>Cottales</taxon>
        <taxon>Liparidae</taxon>
        <taxon>Liparis</taxon>
    </lineage>
</organism>